<keyword evidence="1" id="KW-0547">Nucleotide-binding</keyword>
<evidence type="ECO:0000313" key="1">
    <source>
        <dbReference type="EMBL" id="VZH86336.1"/>
    </source>
</evidence>
<dbReference type="KEGG" id="crf:FRC0190_02250"/>
<evidence type="ECO:0000313" key="2">
    <source>
        <dbReference type="Proteomes" id="UP000423525"/>
    </source>
</evidence>
<dbReference type="InterPro" id="IPR027417">
    <property type="entry name" value="P-loop_NTPase"/>
</dbReference>
<protein>
    <submittedName>
        <fullName evidence="1">ABC transporter ATP-binding protein</fullName>
    </submittedName>
</protein>
<dbReference type="RefSeq" id="WP_232053158.1">
    <property type="nucleotide sequence ID" value="NZ_CP168248.1"/>
</dbReference>
<dbReference type="SUPFAM" id="SSF52540">
    <property type="entry name" value="P-loop containing nucleoside triphosphate hydrolases"/>
    <property type="match status" value="1"/>
</dbReference>
<dbReference type="AlphaFoldDB" id="A0A6I8MIY7"/>
<keyword evidence="1" id="KW-0067">ATP-binding</keyword>
<dbReference type="GO" id="GO:0005524">
    <property type="term" value="F:ATP binding"/>
    <property type="evidence" value="ECO:0007669"/>
    <property type="project" value="UniProtKB-KW"/>
</dbReference>
<dbReference type="EMBL" id="LR738855">
    <property type="protein sequence ID" value="VZH86336.1"/>
    <property type="molecule type" value="Genomic_DNA"/>
</dbReference>
<proteinExistence type="predicted"/>
<dbReference type="Proteomes" id="UP000423525">
    <property type="component" value="Chromosome"/>
</dbReference>
<organism evidence="1 2">
    <name type="scientific">Corynebacterium rouxii</name>
    <dbReference type="NCBI Taxonomy" id="2719119"/>
    <lineage>
        <taxon>Bacteria</taxon>
        <taxon>Bacillati</taxon>
        <taxon>Actinomycetota</taxon>
        <taxon>Actinomycetes</taxon>
        <taxon>Mycobacteriales</taxon>
        <taxon>Corynebacteriaceae</taxon>
        <taxon>Corynebacterium</taxon>
    </lineage>
</organism>
<gene>
    <name evidence="1" type="ORF">FRC0190_02250</name>
</gene>
<sequence>MTVKNYVELGFYAAGSVNRTLLQEVTDTLDLSLKSEVARLSGGQAQRVVLALANLYSQRVALMDAGRIIAVGKDVLTVERVEKIYNA</sequence>
<accession>A0A6I8MIY7</accession>
<name>A0A6I8MIY7_9CORY</name>
<dbReference type="Gene3D" id="3.40.50.300">
    <property type="entry name" value="P-loop containing nucleotide triphosphate hydrolases"/>
    <property type="match status" value="1"/>
</dbReference>
<reference evidence="1 2" key="1">
    <citation type="submission" date="2019-11" db="EMBL/GenBank/DDBJ databases">
        <authorList>
            <person name="Brisse S."/>
        </authorList>
    </citation>
    <scope>NUCLEOTIDE SEQUENCE [LARGE SCALE GENOMIC DNA]</scope>
    <source>
        <strain evidence="1">FRC0190</strain>
    </source>
</reference>